<dbReference type="RefSeq" id="WP_016483680.1">
    <property type="nucleotide sequence ID" value="NC_021487.1"/>
</dbReference>
<accession>S0EXF8</accession>
<keyword evidence="3" id="KW-1185">Reference proteome</keyword>
<evidence type="ECO:0000313" key="2">
    <source>
        <dbReference type="EMBL" id="CCW36163.1"/>
    </source>
</evidence>
<evidence type="ECO:0000313" key="3">
    <source>
        <dbReference type="Proteomes" id="UP000014227"/>
    </source>
</evidence>
<gene>
    <name evidence="2" type="ORF">CCALI_02359</name>
</gene>
<dbReference type="EMBL" id="HF951689">
    <property type="protein sequence ID" value="CCW36163.1"/>
    <property type="molecule type" value="Genomic_DNA"/>
</dbReference>
<dbReference type="Proteomes" id="UP000014227">
    <property type="component" value="Chromosome I"/>
</dbReference>
<dbReference type="AlphaFoldDB" id="S0EXF8"/>
<protein>
    <submittedName>
        <fullName evidence="2">Uncharacterized protein</fullName>
    </submittedName>
</protein>
<dbReference type="KEGG" id="ccz:CCALI_02359"/>
<feature type="coiled-coil region" evidence="1">
    <location>
        <begin position="6"/>
        <end position="40"/>
    </location>
</feature>
<keyword evidence="1" id="KW-0175">Coiled coil</keyword>
<organism evidence="2 3">
    <name type="scientific">Chthonomonas calidirosea (strain DSM 23976 / ICMP 18418 / T49)</name>
    <dbReference type="NCBI Taxonomy" id="1303518"/>
    <lineage>
        <taxon>Bacteria</taxon>
        <taxon>Bacillati</taxon>
        <taxon>Armatimonadota</taxon>
        <taxon>Chthonomonadia</taxon>
        <taxon>Chthonomonadales</taxon>
        <taxon>Chthonomonadaceae</taxon>
        <taxon>Chthonomonas</taxon>
    </lineage>
</organism>
<dbReference type="InParanoid" id="S0EXF8"/>
<sequence>MIQDEEEGLLKKLLALEQRVARLELSLSKLESRRNEAINAQKARDPGPPITYIAPRLALISGERRTELRVLSPEGSTCVCLVAGWLETLWGIGGGVSVFNSKKGLGVHVHSCDEGGFVEFFSHNGPQSKSTIRLFAQTEVEFGSGVFGSDGGGVEFEPLLAGRFGFGMNSTAIGGGFSIFKAVARGRFKGIDLYNTQNGMEVYFMYGVLEHELKLRW</sequence>
<evidence type="ECO:0000256" key="1">
    <source>
        <dbReference type="SAM" id="Coils"/>
    </source>
</evidence>
<reference evidence="3" key="1">
    <citation type="submission" date="2013-03" db="EMBL/GenBank/DDBJ databases">
        <title>Genome sequence of Chthonomonas calidirosea, the first sequenced genome from the Armatimonadetes phylum (formally candidate division OP10).</title>
        <authorList>
            <person name="Lee K.C.Y."/>
            <person name="Morgan X.C."/>
            <person name="Dunfield P.F."/>
            <person name="Tamas I."/>
            <person name="Houghton K.M."/>
            <person name="Vyssotski M."/>
            <person name="Ryan J.L.J."/>
            <person name="Lagutin K."/>
            <person name="McDonald I.R."/>
            <person name="Stott M.B."/>
        </authorList>
    </citation>
    <scope>NUCLEOTIDE SEQUENCE [LARGE SCALE GENOMIC DNA]</scope>
    <source>
        <strain evidence="3">DSM 23976 / ICMP 18418 / T49</strain>
    </source>
</reference>
<name>S0EXF8_CHTCT</name>
<dbReference type="PATRIC" id="fig|1303518.3.peg.2451"/>
<dbReference type="HOGENOM" id="CLU_1270424_0_0_0"/>
<dbReference type="STRING" id="454171.CP488_01736"/>
<proteinExistence type="predicted"/>